<reference evidence="2" key="1">
    <citation type="submission" date="2021-01" db="EMBL/GenBank/DDBJ databases">
        <authorList>
            <person name="Corre E."/>
            <person name="Pelletier E."/>
            <person name="Niang G."/>
            <person name="Scheremetjew M."/>
            <person name="Finn R."/>
            <person name="Kale V."/>
            <person name="Holt S."/>
            <person name="Cochrane G."/>
            <person name="Meng A."/>
            <person name="Brown T."/>
            <person name="Cohen L."/>
        </authorList>
    </citation>
    <scope>NUCLEOTIDE SEQUENCE</scope>
    <source>
        <strain evidence="2">CCMP125</strain>
    </source>
</reference>
<feature type="compositionally biased region" description="Polar residues" evidence="1">
    <location>
        <begin position="1"/>
        <end position="17"/>
    </location>
</feature>
<sequence>MALWTKPTQKTITSESSGPAIRRSSSWKDCRKLVSAITSDRKTRIRSTRLVPRREPLSQGMMYKSASRPAAAMSSPSAMTSRSARRSSLDRLGPVDFAESPSTKKLDNKKKKKKTASTSSKHSISTKIITHPQPEEAEKVPSPKSSPKASTKQTVRVPASKSLTSPFPMQFRDRSTPQSPSGSNETITAVEVDISSNLEIKTSEESGQSGPSAPPIPPPPPSSRSGAPTLIPEMETIDSNEFIYRTETSSPTSLASKQKIDASNKTDLPPTCPSTSSRKVVTHKPKRKKKKHDRIAKWKAQQSARQTSIMDDEVDDDDDDDISSGSESETDEESDEVGVVASPIASVE</sequence>
<gene>
    <name evidence="2" type="ORF">APAL1065_LOCUS22103</name>
</gene>
<dbReference type="EMBL" id="HBHT01032877">
    <property type="protein sequence ID" value="CAD9985287.1"/>
    <property type="molecule type" value="Transcribed_RNA"/>
</dbReference>
<name>A0A7S2YNB5_9STRA</name>
<feature type="compositionally biased region" description="Pro residues" evidence="1">
    <location>
        <begin position="212"/>
        <end position="222"/>
    </location>
</feature>
<feature type="compositionally biased region" description="Low complexity" evidence="1">
    <location>
        <begin position="116"/>
        <end position="130"/>
    </location>
</feature>
<feature type="compositionally biased region" description="Low complexity" evidence="1">
    <location>
        <begin position="65"/>
        <end position="82"/>
    </location>
</feature>
<feature type="compositionally biased region" description="Polar residues" evidence="1">
    <location>
        <begin position="246"/>
        <end position="257"/>
    </location>
</feature>
<feature type="region of interest" description="Disordered" evidence="1">
    <location>
        <begin position="40"/>
        <end position="348"/>
    </location>
</feature>
<accession>A0A7S2YNB5</accession>
<feature type="region of interest" description="Disordered" evidence="1">
    <location>
        <begin position="1"/>
        <end position="25"/>
    </location>
</feature>
<evidence type="ECO:0000256" key="1">
    <source>
        <dbReference type="SAM" id="MobiDB-lite"/>
    </source>
</evidence>
<feature type="compositionally biased region" description="Low complexity" evidence="1">
    <location>
        <begin position="142"/>
        <end position="152"/>
    </location>
</feature>
<organism evidence="2">
    <name type="scientific">Entomoneis paludosa</name>
    <dbReference type="NCBI Taxonomy" id="265537"/>
    <lineage>
        <taxon>Eukaryota</taxon>
        <taxon>Sar</taxon>
        <taxon>Stramenopiles</taxon>
        <taxon>Ochrophyta</taxon>
        <taxon>Bacillariophyta</taxon>
        <taxon>Bacillariophyceae</taxon>
        <taxon>Bacillariophycidae</taxon>
        <taxon>Entomoneidaceae</taxon>
        <taxon>Entomoneis</taxon>
    </lineage>
</organism>
<feature type="compositionally biased region" description="Basic residues" evidence="1">
    <location>
        <begin position="280"/>
        <end position="294"/>
    </location>
</feature>
<feature type="compositionally biased region" description="Polar residues" evidence="1">
    <location>
        <begin position="176"/>
        <end position="187"/>
    </location>
</feature>
<evidence type="ECO:0000313" key="2">
    <source>
        <dbReference type="EMBL" id="CAD9985287.1"/>
    </source>
</evidence>
<feature type="compositionally biased region" description="Acidic residues" evidence="1">
    <location>
        <begin position="310"/>
        <end position="336"/>
    </location>
</feature>
<dbReference type="AlphaFoldDB" id="A0A7S2YNB5"/>
<protein>
    <submittedName>
        <fullName evidence="2">Uncharacterized protein</fullName>
    </submittedName>
</protein>
<proteinExistence type="predicted"/>